<dbReference type="InterPro" id="IPR002553">
    <property type="entry name" value="Clathrin/coatomer_adapt-like_N"/>
</dbReference>
<dbReference type="InterPro" id="IPR028269">
    <property type="entry name" value="AP4E1_C"/>
</dbReference>
<dbReference type="InterPro" id="IPR011989">
    <property type="entry name" value="ARM-like"/>
</dbReference>
<keyword evidence="3 6" id="KW-0813">Transport</keyword>
<dbReference type="GeneID" id="102993949"/>
<dbReference type="GO" id="GO:0012505">
    <property type="term" value="C:endomembrane system"/>
    <property type="evidence" value="ECO:0007669"/>
    <property type="project" value="UniProtKB-SubCell"/>
</dbReference>
<accession>A0A9W2WYF0</accession>
<sequence>MSDIVEKTLTALPGLFLQNQSVSGPAAAKASFSSRLGGLVRGITALTSKHEEEKLIQQELNNLKATVSAPTTTLKMMKECMVRLIYCEMLGYDASFGYIHAIKLAQQGNLLEKRVGYLAVSLFLHESHELLLLLVNTVVKDLQSTNLVEVCMALTIVSQIFPREMIPAVLPLIEDKLQHSKEIIRRKAVLALYKFYLIAPNQVQHIHIKFRKALCDRDVGVMAASLHIYLRMIKENSSAYKDLTGSFVTILKQVVGGKLPVDFNYHSVPAPWLQIQLLRILGLLGKDDQRTSELMYDVLDESLRRAELNHNVTYAILFECVHTVYSVYPKSELLEKAAKCIGRFVLSPKINLKYLGLKALTYVIQQDPTLALQHQMTIIECLDHPDPIIKREVLGEYSYLLDKETPEEVITKLYKLLRSDSISSETKAWIIAAVTKLTPQAHSSNIVERLIQEFTTSLDTCLRQHAFELKHLHENVKFMKGLLPVDKSCEDMVVDASLSFLDGFVAEELSQGAAPYKPHHQRQEEKLSQGKVLSFEPYGLSFSSSGFSGRQSPAGISLGSDISGNSTETGLKETNSLKLEGIKKLWGKEGYLPKKESKTGDETEALPVPQENIIMENVDQIITKNDQSQALTQSKEEKEKQLLASSLFVGLGSESTISLLGKADTLSHKFRRKSKVKETKSGQTTTAENVTRSSFSSSSNVTYEEDYYLDNFQDRGDKEIKKFSLNSELLDSESLTELPLIEKISNCRLSTPSLFAVNNMEVFHPPQSTAASVANEISLASSLLEETTEHMHSDLMEVCHNETISVSSYKIWKDECLLMVWSVFNKSASELKSANLEIAPAENFKITEQPGCCLPVIEAESTRNFQYSVQMEKPFTEGNLSGFINYQVMDTHSVQLEFSVNLSLLDFIRPLKISTEDFGKLWLSFANDVKQNVKMSESQAALPSTLKALQQELRLHVVDIIGNEGLLACQLLPSIPCLLHFRVHGDMLALWFRSSCSTLPDYLLYQCQKSMDRSSGACPYPLLSSWPDQSIQSRVFSFCIPLLKMQETRLYSIIGYYKILNIIPCGIQA</sequence>
<keyword evidence="6" id="KW-0333">Golgi apparatus</keyword>
<dbReference type="GO" id="GO:0016192">
    <property type="term" value="P:vesicle-mediated transport"/>
    <property type="evidence" value="ECO:0007669"/>
    <property type="project" value="UniProtKB-UniRule"/>
</dbReference>
<dbReference type="SUPFAM" id="SSF48371">
    <property type="entry name" value="ARM repeat"/>
    <property type="match status" value="1"/>
</dbReference>
<name>A0A9W2WYF0_PHYMC</name>
<evidence type="ECO:0000259" key="7">
    <source>
        <dbReference type="SMART" id="SM01356"/>
    </source>
</evidence>
<evidence type="ECO:0000256" key="3">
    <source>
        <dbReference type="ARBA" id="ARBA00022448"/>
    </source>
</evidence>
<dbReference type="PIRSF" id="PIRSF037097">
    <property type="entry name" value="AP4_complex_epsilon"/>
    <property type="match status" value="1"/>
</dbReference>
<dbReference type="CTD" id="23431"/>
<reference evidence="9" key="1">
    <citation type="submission" date="2025-08" db="UniProtKB">
        <authorList>
            <consortium name="RefSeq"/>
        </authorList>
    </citation>
    <scope>IDENTIFICATION</scope>
    <source>
        <tissue evidence="9">Muscle</tissue>
    </source>
</reference>
<dbReference type="Gene3D" id="1.25.10.10">
    <property type="entry name" value="Leucine-rich Repeat Variant"/>
    <property type="match status" value="2"/>
</dbReference>
<organism evidence="8 9">
    <name type="scientific">Physeter macrocephalus</name>
    <name type="common">Sperm whale</name>
    <name type="synonym">Physeter catodon</name>
    <dbReference type="NCBI Taxonomy" id="9755"/>
    <lineage>
        <taxon>Eukaryota</taxon>
        <taxon>Metazoa</taxon>
        <taxon>Chordata</taxon>
        <taxon>Craniata</taxon>
        <taxon>Vertebrata</taxon>
        <taxon>Euteleostomi</taxon>
        <taxon>Mammalia</taxon>
        <taxon>Eutheria</taxon>
        <taxon>Laurasiatheria</taxon>
        <taxon>Artiodactyla</taxon>
        <taxon>Whippomorpha</taxon>
        <taxon>Cetacea</taxon>
        <taxon>Odontoceti</taxon>
        <taxon>Physeteridae</taxon>
        <taxon>Physeter</taxon>
    </lineage>
</organism>
<dbReference type="Pfam" id="PF14807">
    <property type="entry name" value="AP4E_app_platf"/>
    <property type="match status" value="1"/>
</dbReference>
<proteinExistence type="inferred from homology"/>
<evidence type="ECO:0000256" key="2">
    <source>
        <dbReference type="ARBA" id="ARBA00006613"/>
    </source>
</evidence>
<dbReference type="InterPro" id="IPR017109">
    <property type="entry name" value="AP4_complex_esu"/>
</dbReference>
<dbReference type="Pfam" id="PF01602">
    <property type="entry name" value="Adaptin_N"/>
    <property type="match status" value="1"/>
</dbReference>
<evidence type="ECO:0000256" key="6">
    <source>
        <dbReference type="PIRNR" id="PIRNR037097"/>
    </source>
</evidence>
<gene>
    <name evidence="9" type="primary">AP4E1</name>
</gene>
<dbReference type="GO" id="GO:0006886">
    <property type="term" value="P:intracellular protein transport"/>
    <property type="evidence" value="ECO:0007669"/>
    <property type="project" value="UniProtKB-UniRule"/>
</dbReference>
<dbReference type="GO" id="GO:0030124">
    <property type="term" value="C:AP-4 adaptor complex"/>
    <property type="evidence" value="ECO:0007669"/>
    <property type="project" value="UniProtKB-UniRule"/>
</dbReference>
<keyword evidence="4 6" id="KW-0653">Protein transport</keyword>
<dbReference type="PANTHER" id="PTHR22780">
    <property type="entry name" value="ADAPTIN, ALPHA/GAMMA/EPSILON"/>
    <property type="match status" value="1"/>
</dbReference>
<comment type="subunit">
    <text evidence="6">Adaptor protein complex 4 (AP-4) is a heterotetramer composed of two large adaptins, a medium adaptin and a small adaptin.</text>
</comment>
<comment type="subcellular location">
    <subcellularLocation>
        <location evidence="1">Endomembrane system</location>
        <topology evidence="1">Peripheral membrane protein</topology>
    </subcellularLocation>
</comment>
<dbReference type="AlphaFoldDB" id="A0A9W2WYF0"/>
<evidence type="ECO:0000256" key="5">
    <source>
        <dbReference type="ARBA" id="ARBA00023136"/>
    </source>
</evidence>
<feature type="domain" description="AP-4 complex subunit epsilon-1 C-terminal" evidence="7">
    <location>
        <begin position="909"/>
        <end position="1012"/>
    </location>
</feature>
<dbReference type="SMART" id="SM01356">
    <property type="entry name" value="AP4E_app_platf"/>
    <property type="match status" value="1"/>
</dbReference>
<comment type="similarity">
    <text evidence="2 6">Belongs to the adaptor complexes large subunit family.</text>
</comment>
<evidence type="ECO:0000256" key="1">
    <source>
        <dbReference type="ARBA" id="ARBA00004184"/>
    </source>
</evidence>
<dbReference type="RefSeq" id="XP_054944189.1">
    <property type="nucleotide sequence ID" value="XM_055088214.1"/>
</dbReference>
<dbReference type="Proteomes" id="UP000248484">
    <property type="component" value="Chromosome 11"/>
</dbReference>
<comment type="function">
    <text evidence="6">Component of the adaptor protein complex 4 (AP-4). Adaptor protein complexes are vesicle coat components involved both in vesicle formation and cargo selection. They control the vesicular transport of proteins in different trafficking pathways. AP-4 forms a non clathrin-associated coat on vesicles departing the trans-Golgi network (TGN) and may be involved in the targeting of proteins from the trans-Golgi network (TGN) to the endosomal-lysosomal system.</text>
</comment>
<protein>
    <recommendedName>
        <fullName evidence="6">AP-4 complex subunit epsilon</fullName>
    </recommendedName>
</protein>
<keyword evidence="5 6" id="KW-0472">Membrane</keyword>
<evidence type="ECO:0000256" key="4">
    <source>
        <dbReference type="ARBA" id="ARBA00022927"/>
    </source>
</evidence>
<dbReference type="InterPro" id="IPR016024">
    <property type="entry name" value="ARM-type_fold"/>
</dbReference>
<keyword evidence="8" id="KW-1185">Reference proteome</keyword>
<evidence type="ECO:0000313" key="8">
    <source>
        <dbReference type="Proteomes" id="UP000248484"/>
    </source>
</evidence>
<dbReference type="InterPro" id="IPR050840">
    <property type="entry name" value="Adaptor_Complx_Large_Subunit"/>
</dbReference>
<evidence type="ECO:0000313" key="9">
    <source>
        <dbReference type="RefSeq" id="XP_054944189.1"/>
    </source>
</evidence>